<dbReference type="InterPro" id="IPR025423">
    <property type="entry name" value="TMEM205-like"/>
</dbReference>
<evidence type="ECO:0000313" key="8">
    <source>
        <dbReference type="Proteomes" id="UP000094455"/>
    </source>
</evidence>
<accession>A0A1E3NMB0</accession>
<reference evidence="7 8" key="1">
    <citation type="journal article" date="2016" name="Proc. Natl. Acad. Sci. U.S.A.">
        <title>Comparative genomics of biotechnologically important yeasts.</title>
        <authorList>
            <person name="Riley R."/>
            <person name="Haridas S."/>
            <person name="Wolfe K.H."/>
            <person name="Lopes M.R."/>
            <person name="Hittinger C.T."/>
            <person name="Goeker M."/>
            <person name="Salamov A.A."/>
            <person name="Wisecaver J.H."/>
            <person name="Long T.M."/>
            <person name="Calvey C.H."/>
            <person name="Aerts A.L."/>
            <person name="Barry K.W."/>
            <person name="Choi C."/>
            <person name="Clum A."/>
            <person name="Coughlan A.Y."/>
            <person name="Deshpande S."/>
            <person name="Douglass A.P."/>
            <person name="Hanson S.J."/>
            <person name="Klenk H.-P."/>
            <person name="LaButti K.M."/>
            <person name="Lapidus A."/>
            <person name="Lindquist E.A."/>
            <person name="Lipzen A.M."/>
            <person name="Meier-Kolthoff J.P."/>
            <person name="Ohm R.A."/>
            <person name="Otillar R.P."/>
            <person name="Pangilinan J.L."/>
            <person name="Peng Y."/>
            <person name="Rokas A."/>
            <person name="Rosa C.A."/>
            <person name="Scheuner C."/>
            <person name="Sibirny A.A."/>
            <person name="Slot J.C."/>
            <person name="Stielow J.B."/>
            <person name="Sun H."/>
            <person name="Kurtzman C.P."/>
            <person name="Blackwell M."/>
            <person name="Grigoriev I.V."/>
            <person name="Jeffries T.W."/>
        </authorList>
    </citation>
    <scope>NUCLEOTIDE SEQUENCE [LARGE SCALE GENOMIC DNA]</scope>
    <source>
        <strain evidence="7 8">NRRL Y-2026</strain>
    </source>
</reference>
<evidence type="ECO:0000256" key="4">
    <source>
        <dbReference type="ARBA" id="ARBA00023136"/>
    </source>
</evidence>
<feature type="transmembrane region" description="Helical" evidence="5">
    <location>
        <begin position="133"/>
        <end position="154"/>
    </location>
</feature>
<name>A0A1E3NMB0_9ASCO</name>
<dbReference type="RefSeq" id="XP_019017606.1">
    <property type="nucleotide sequence ID" value="XM_019160009.1"/>
</dbReference>
<keyword evidence="4 5" id="KW-0472">Membrane</keyword>
<comment type="subcellular location">
    <subcellularLocation>
        <location evidence="1">Membrane</location>
    </subcellularLocation>
</comment>
<keyword evidence="3 5" id="KW-1133">Transmembrane helix</keyword>
<protein>
    <recommendedName>
        <fullName evidence="6">TMEM205-like domain-containing protein</fullName>
    </recommendedName>
</protein>
<evidence type="ECO:0000256" key="2">
    <source>
        <dbReference type="ARBA" id="ARBA00022692"/>
    </source>
</evidence>
<evidence type="ECO:0000256" key="5">
    <source>
        <dbReference type="SAM" id="Phobius"/>
    </source>
</evidence>
<dbReference type="PANTHER" id="PTHR23241">
    <property type="entry name" value="LATE EMBRYOGENESIS ABUNDANT PLANTS LEA-RELATED"/>
    <property type="match status" value="1"/>
</dbReference>
<dbReference type="GeneID" id="30176696"/>
<evidence type="ECO:0000256" key="1">
    <source>
        <dbReference type="ARBA" id="ARBA00004370"/>
    </source>
</evidence>
<dbReference type="PANTHER" id="PTHR23241:SF102">
    <property type="entry name" value="LD23009P"/>
    <property type="match status" value="1"/>
</dbReference>
<dbReference type="Proteomes" id="UP000094455">
    <property type="component" value="Unassembled WGS sequence"/>
</dbReference>
<proteinExistence type="predicted"/>
<dbReference type="EMBL" id="KV454003">
    <property type="protein sequence ID" value="ODQ46493.1"/>
    <property type="molecule type" value="Genomic_DNA"/>
</dbReference>
<keyword evidence="2 5" id="KW-0812">Transmembrane</keyword>
<dbReference type="OrthoDB" id="1641132at2759"/>
<feature type="domain" description="TMEM205-like" evidence="6">
    <location>
        <begin position="10"/>
        <end position="103"/>
    </location>
</feature>
<dbReference type="GO" id="GO:0016020">
    <property type="term" value="C:membrane"/>
    <property type="evidence" value="ECO:0007669"/>
    <property type="project" value="UniProtKB-SubCell"/>
</dbReference>
<dbReference type="Pfam" id="PF13664">
    <property type="entry name" value="DUF4149"/>
    <property type="match status" value="1"/>
</dbReference>
<sequence>MSFLLPIHILTYGYTFGSTTFHSFVASIKGLEVLPRRQFGEFQGAVLPIQIITQSLAPVVIGATAPYTIPGVGLGLLLASSAGGAINWAWFTPLCNKLKDERWKLVDARFGGDNEKAVASGELKAIDKEFGKWHGMSMAANLVSILTITAYGFVLSGKLRVVP</sequence>
<evidence type="ECO:0000256" key="3">
    <source>
        <dbReference type="ARBA" id="ARBA00022989"/>
    </source>
</evidence>
<evidence type="ECO:0000259" key="6">
    <source>
        <dbReference type="Pfam" id="PF13664"/>
    </source>
</evidence>
<organism evidence="7 8">
    <name type="scientific">Pichia membranifaciens NRRL Y-2026</name>
    <dbReference type="NCBI Taxonomy" id="763406"/>
    <lineage>
        <taxon>Eukaryota</taxon>
        <taxon>Fungi</taxon>
        <taxon>Dikarya</taxon>
        <taxon>Ascomycota</taxon>
        <taxon>Saccharomycotina</taxon>
        <taxon>Pichiomycetes</taxon>
        <taxon>Pichiales</taxon>
        <taxon>Pichiaceae</taxon>
        <taxon>Pichia</taxon>
    </lineage>
</organism>
<dbReference type="InterPro" id="IPR053009">
    <property type="entry name" value="Xanthocillin_Biosynth-Assoc"/>
</dbReference>
<keyword evidence="8" id="KW-1185">Reference proteome</keyword>
<dbReference type="AlphaFoldDB" id="A0A1E3NMB0"/>
<gene>
    <name evidence="7" type="ORF">PICMEDRAFT_130885</name>
</gene>
<evidence type="ECO:0000313" key="7">
    <source>
        <dbReference type="EMBL" id="ODQ46493.1"/>
    </source>
</evidence>